<dbReference type="AlphaFoldDB" id="A0A4U5JCL5"/>
<reference evidence="1 2" key="1">
    <citation type="submission" date="2019-04" db="EMBL/GenBank/DDBJ databases">
        <title>Natronomonas sp. F20-122 a newhaloarchaeon isolated from a saline saltern of Isla Bacuta, Huelva, Spain.</title>
        <authorList>
            <person name="Duran-Viseras A."/>
            <person name="Sanchez-Porro C."/>
            <person name="Ventosa A."/>
        </authorList>
    </citation>
    <scope>NUCLEOTIDE SEQUENCE [LARGE SCALE GENOMIC DNA]</scope>
    <source>
        <strain evidence="1 2">F20-122</strain>
    </source>
</reference>
<keyword evidence="2" id="KW-1185">Reference proteome</keyword>
<name>A0A4U5JCL5_9EURY</name>
<evidence type="ECO:0000313" key="2">
    <source>
        <dbReference type="Proteomes" id="UP000308037"/>
    </source>
</evidence>
<proteinExistence type="predicted"/>
<evidence type="ECO:0000313" key="1">
    <source>
        <dbReference type="EMBL" id="TKR25327.1"/>
    </source>
</evidence>
<dbReference type="EMBL" id="QKNX01000004">
    <property type="protein sequence ID" value="TKR25327.1"/>
    <property type="molecule type" value="Genomic_DNA"/>
</dbReference>
<gene>
    <name evidence="1" type="ORF">DM868_11215</name>
</gene>
<dbReference type="Proteomes" id="UP000308037">
    <property type="component" value="Unassembled WGS sequence"/>
</dbReference>
<accession>A0A4U5JCL5</accession>
<protein>
    <submittedName>
        <fullName evidence="1">Uncharacterized protein</fullName>
    </submittedName>
</protein>
<organism evidence="1 2">
    <name type="scientific">Natronomonas salsuginis</name>
    <dbReference type="NCBI Taxonomy" id="2217661"/>
    <lineage>
        <taxon>Archaea</taxon>
        <taxon>Methanobacteriati</taxon>
        <taxon>Methanobacteriota</taxon>
        <taxon>Stenosarchaea group</taxon>
        <taxon>Halobacteria</taxon>
        <taxon>Halobacteriales</taxon>
        <taxon>Natronomonadaceae</taxon>
        <taxon>Natronomonas</taxon>
    </lineage>
</organism>
<sequence length="184" mass="19635">MLTRRQTVLGLVAATFGGGVLTTGTFSTSTTAGADFRLMVVSELSLTSERDDGAYVEVDGAGQVTGIALDGLNGAAISRFEDLVRITNDLEVTVDELDFEFRVTDEDTDERVRAAEESLGIVYDGTNIHEGGGVATILDDSGEELAPGEFEVFGVEVDLRDQATLLDSGLEIRLLLTAKQEEEP</sequence>
<comment type="caution">
    <text evidence="1">The sequence shown here is derived from an EMBL/GenBank/DDBJ whole genome shotgun (WGS) entry which is preliminary data.</text>
</comment>